<evidence type="ECO:0000259" key="7">
    <source>
        <dbReference type="Pfam" id="PF04138"/>
    </source>
</evidence>
<dbReference type="Pfam" id="PF04138">
    <property type="entry name" value="GtrA_DPMS_TM"/>
    <property type="match status" value="1"/>
</dbReference>
<dbReference type="Proteomes" id="UP000253420">
    <property type="component" value="Unassembled WGS sequence"/>
</dbReference>
<feature type="transmembrane region" description="Helical" evidence="6">
    <location>
        <begin position="114"/>
        <end position="137"/>
    </location>
</feature>
<evidence type="ECO:0000313" key="9">
    <source>
        <dbReference type="Proteomes" id="UP000253420"/>
    </source>
</evidence>
<dbReference type="InterPro" id="IPR051401">
    <property type="entry name" value="GtrA_CellWall_Glycosyl"/>
</dbReference>
<protein>
    <submittedName>
        <fullName evidence="8">GtrA family protein</fullName>
    </submittedName>
</protein>
<comment type="similarity">
    <text evidence="2">Belongs to the GtrA family.</text>
</comment>
<keyword evidence="9" id="KW-1185">Reference proteome</keyword>
<dbReference type="GO" id="GO:0000271">
    <property type="term" value="P:polysaccharide biosynthetic process"/>
    <property type="evidence" value="ECO:0007669"/>
    <property type="project" value="InterPro"/>
</dbReference>
<evidence type="ECO:0000256" key="5">
    <source>
        <dbReference type="ARBA" id="ARBA00023136"/>
    </source>
</evidence>
<organism evidence="8 9">
    <name type="scientific">Phyllobacterium salinisoli</name>
    <dbReference type="NCBI Taxonomy" id="1899321"/>
    <lineage>
        <taxon>Bacteria</taxon>
        <taxon>Pseudomonadati</taxon>
        <taxon>Pseudomonadota</taxon>
        <taxon>Alphaproteobacteria</taxon>
        <taxon>Hyphomicrobiales</taxon>
        <taxon>Phyllobacteriaceae</taxon>
        <taxon>Phyllobacterium</taxon>
    </lineage>
</organism>
<feature type="transmembrane region" description="Helical" evidence="6">
    <location>
        <begin position="90"/>
        <end position="108"/>
    </location>
</feature>
<keyword evidence="3 6" id="KW-0812">Transmembrane</keyword>
<dbReference type="GO" id="GO:0005886">
    <property type="term" value="C:plasma membrane"/>
    <property type="evidence" value="ECO:0007669"/>
    <property type="project" value="TreeGrafter"/>
</dbReference>
<comment type="subcellular location">
    <subcellularLocation>
        <location evidence="1">Membrane</location>
        <topology evidence="1">Multi-pass membrane protein</topology>
    </subcellularLocation>
</comment>
<feature type="transmembrane region" description="Helical" evidence="6">
    <location>
        <begin position="33"/>
        <end position="53"/>
    </location>
</feature>
<evidence type="ECO:0000256" key="6">
    <source>
        <dbReference type="SAM" id="Phobius"/>
    </source>
</evidence>
<sequence>MCHSGFRSLPLPKTPSQVPSLGTKVFRFSTSGAATTLLHLLVASFCAYAFAFSGTASNGVAFIIANGFSYLMNSIWSFEAGISIAGFQRFFLVSVIGLLATLAISAVVEWLGYPAFYSIATVVVLLPALSFIVHNLWTFRT</sequence>
<accession>A0A368K2C0</accession>
<reference evidence="8 9" key="1">
    <citation type="submission" date="2018-07" db="EMBL/GenBank/DDBJ databases">
        <title>The draft genome of Phyllobacterium salinisoli.</title>
        <authorList>
            <person name="Liu L."/>
            <person name="Li L."/>
            <person name="Zhang X."/>
            <person name="Liang L."/>
        </authorList>
    </citation>
    <scope>NUCLEOTIDE SEQUENCE [LARGE SCALE GENOMIC DNA]</scope>
    <source>
        <strain evidence="8 9">LLAN61</strain>
    </source>
</reference>
<feature type="transmembrane region" description="Helical" evidence="6">
    <location>
        <begin position="59"/>
        <end position="78"/>
    </location>
</feature>
<evidence type="ECO:0000256" key="4">
    <source>
        <dbReference type="ARBA" id="ARBA00022989"/>
    </source>
</evidence>
<feature type="domain" description="GtrA/DPMS transmembrane" evidence="7">
    <location>
        <begin position="27"/>
        <end position="139"/>
    </location>
</feature>
<comment type="caution">
    <text evidence="8">The sequence shown here is derived from an EMBL/GenBank/DDBJ whole genome shotgun (WGS) entry which is preliminary data.</text>
</comment>
<proteinExistence type="inferred from homology"/>
<evidence type="ECO:0000256" key="2">
    <source>
        <dbReference type="ARBA" id="ARBA00009399"/>
    </source>
</evidence>
<dbReference type="EMBL" id="QOZG01000005">
    <property type="protein sequence ID" value="RCS23324.1"/>
    <property type="molecule type" value="Genomic_DNA"/>
</dbReference>
<dbReference type="PANTHER" id="PTHR38459:SF1">
    <property type="entry name" value="PROPHAGE BACTOPRENOL-LINKED GLUCOSE TRANSLOCASE HOMOLOG"/>
    <property type="match status" value="1"/>
</dbReference>
<dbReference type="PANTHER" id="PTHR38459">
    <property type="entry name" value="PROPHAGE BACTOPRENOL-LINKED GLUCOSE TRANSLOCASE HOMOLOG"/>
    <property type="match status" value="1"/>
</dbReference>
<evidence type="ECO:0000256" key="3">
    <source>
        <dbReference type="ARBA" id="ARBA00022692"/>
    </source>
</evidence>
<dbReference type="AlphaFoldDB" id="A0A368K2C0"/>
<keyword evidence="4 6" id="KW-1133">Transmembrane helix</keyword>
<evidence type="ECO:0000313" key="8">
    <source>
        <dbReference type="EMBL" id="RCS23324.1"/>
    </source>
</evidence>
<name>A0A368K2C0_9HYPH</name>
<dbReference type="InterPro" id="IPR007267">
    <property type="entry name" value="GtrA_DPMS_TM"/>
</dbReference>
<evidence type="ECO:0000256" key="1">
    <source>
        <dbReference type="ARBA" id="ARBA00004141"/>
    </source>
</evidence>
<keyword evidence="5 6" id="KW-0472">Membrane</keyword>
<gene>
    <name evidence="8" type="ORF">DUT91_13610</name>
</gene>